<dbReference type="InterPro" id="IPR048549">
    <property type="entry name" value="KRR1-like_KH2_euk"/>
</dbReference>
<dbReference type="PANTHER" id="PTHR12581">
    <property type="entry name" value="HIV-1 REV BINDING PROTEIN 2, 3"/>
    <property type="match status" value="1"/>
</dbReference>
<dbReference type="Pfam" id="PF17903">
    <property type="entry name" value="KH_KRR1_1st"/>
    <property type="match status" value="1"/>
</dbReference>
<dbReference type="CDD" id="cd22393">
    <property type="entry name" value="KH-I_KRR1_rpt1"/>
    <property type="match status" value="1"/>
</dbReference>
<comment type="subunit">
    <text evidence="8">Component of the ribosomal small subunit (SSU) processome.</text>
</comment>
<keyword evidence="6 8" id="KW-0539">Nucleus</keyword>
<dbReference type="InterPro" id="IPR048548">
    <property type="entry name" value="KRR1-like_KH2"/>
</dbReference>
<dbReference type="InterPro" id="IPR041174">
    <property type="entry name" value="KRR1-like_KH1"/>
</dbReference>
<evidence type="ECO:0000256" key="6">
    <source>
        <dbReference type="ARBA" id="ARBA00023242"/>
    </source>
</evidence>
<gene>
    <name evidence="11" type="ORF">BSAL_66125</name>
</gene>
<dbReference type="OMA" id="DMKHEDW"/>
<comment type="function">
    <text evidence="8">Required for 40S ribosome biogenesis. Involved in nucleolar processing of pre-18S ribosomal RNA and ribosome assembly.</text>
</comment>
<dbReference type="SUPFAM" id="SSF54791">
    <property type="entry name" value="Eukaryotic type KH-domain (KH-domain type I)"/>
    <property type="match status" value="1"/>
</dbReference>
<proteinExistence type="inferred from homology"/>
<comment type="subcellular location">
    <subcellularLocation>
        <location evidence="1 8">Nucleus</location>
        <location evidence="1 8">Nucleolus</location>
    </subcellularLocation>
</comment>
<evidence type="ECO:0000256" key="4">
    <source>
        <dbReference type="ARBA" id="ARBA00022552"/>
    </source>
</evidence>
<name>A0A0S4ITS6_BODSA</name>
<dbReference type="Pfam" id="PF21800">
    <property type="entry name" value="KH_KRR1_2nd"/>
    <property type="match status" value="1"/>
</dbReference>
<dbReference type="InterPro" id="IPR004087">
    <property type="entry name" value="KH_dom"/>
</dbReference>
<evidence type="ECO:0000256" key="3">
    <source>
        <dbReference type="ARBA" id="ARBA00022517"/>
    </source>
</evidence>
<dbReference type="FunFam" id="3.30.1370.10:FF:000014">
    <property type="entry name" value="KRR1 small subunit processome component"/>
    <property type="match status" value="1"/>
</dbReference>
<feature type="compositionally biased region" description="Basic and acidic residues" evidence="9">
    <location>
        <begin position="287"/>
        <end position="300"/>
    </location>
</feature>
<reference evidence="12" key="1">
    <citation type="submission" date="2015-09" db="EMBL/GenBank/DDBJ databases">
        <authorList>
            <consortium name="Pathogen Informatics"/>
        </authorList>
    </citation>
    <scope>NUCLEOTIDE SEQUENCE [LARGE SCALE GENOMIC DNA]</scope>
    <source>
        <strain evidence="12">Lake Konstanz</strain>
    </source>
</reference>
<dbReference type="SMART" id="SM00322">
    <property type="entry name" value="KH"/>
    <property type="match status" value="1"/>
</dbReference>
<dbReference type="AlphaFoldDB" id="A0A0S4ITS6"/>
<evidence type="ECO:0000256" key="8">
    <source>
        <dbReference type="PIRNR" id="PIRNR006515"/>
    </source>
</evidence>
<dbReference type="InterPro" id="IPR048550">
    <property type="entry name" value="KRR1-like_KH1_euk"/>
</dbReference>
<evidence type="ECO:0000256" key="2">
    <source>
        <dbReference type="ARBA" id="ARBA00009344"/>
    </source>
</evidence>
<dbReference type="GO" id="GO:0032040">
    <property type="term" value="C:small-subunit processome"/>
    <property type="evidence" value="ECO:0007669"/>
    <property type="project" value="TreeGrafter"/>
</dbReference>
<dbReference type="OrthoDB" id="441223at2759"/>
<feature type="region of interest" description="Disordered" evidence="9">
    <location>
        <begin position="287"/>
        <end position="341"/>
    </location>
</feature>
<keyword evidence="12" id="KW-1185">Reference proteome</keyword>
<dbReference type="GO" id="GO:0003723">
    <property type="term" value="F:RNA binding"/>
    <property type="evidence" value="ECO:0007669"/>
    <property type="project" value="UniProtKB-KW"/>
</dbReference>
<dbReference type="GO" id="GO:0006364">
    <property type="term" value="P:rRNA processing"/>
    <property type="evidence" value="ECO:0007669"/>
    <property type="project" value="UniProtKB-KW"/>
</dbReference>
<evidence type="ECO:0000256" key="9">
    <source>
        <dbReference type="SAM" id="MobiDB-lite"/>
    </source>
</evidence>
<dbReference type="InterPro" id="IPR036612">
    <property type="entry name" value="KH_dom_type_1_sf"/>
</dbReference>
<organism evidence="11 12">
    <name type="scientific">Bodo saltans</name>
    <name type="common">Flagellated protozoan</name>
    <dbReference type="NCBI Taxonomy" id="75058"/>
    <lineage>
        <taxon>Eukaryota</taxon>
        <taxon>Discoba</taxon>
        <taxon>Euglenozoa</taxon>
        <taxon>Kinetoplastea</taxon>
        <taxon>Metakinetoplastina</taxon>
        <taxon>Eubodonida</taxon>
        <taxon>Bodonidae</taxon>
        <taxon>Bodo</taxon>
    </lineage>
</organism>
<dbReference type="Proteomes" id="UP000051952">
    <property type="component" value="Unassembled WGS sequence"/>
</dbReference>
<evidence type="ECO:0000313" key="11">
    <source>
        <dbReference type="EMBL" id="CUF83417.1"/>
    </source>
</evidence>
<dbReference type="InterPro" id="IPR024166">
    <property type="entry name" value="rRNA_assembly_KRR1"/>
</dbReference>
<feature type="domain" description="K Homology" evidence="10">
    <location>
        <begin position="161"/>
        <end position="231"/>
    </location>
</feature>
<dbReference type="VEuPathDB" id="TriTrypDB:BSAL_66125"/>
<dbReference type="PIRSF" id="PIRSF006515">
    <property type="entry name" value="KRR1"/>
    <property type="match status" value="1"/>
</dbReference>
<evidence type="ECO:0000256" key="7">
    <source>
        <dbReference type="ARBA" id="ARBA00023274"/>
    </source>
</evidence>
<dbReference type="PANTHER" id="PTHR12581:SF0">
    <property type="entry name" value="KRR1 SMALL SUBUNIT PROCESSOME COMPONENT HOMOLOG"/>
    <property type="match status" value="1"/>
</dbReference>
<keyword evidence="7 8" id="KW-0687">Ribonucleoprotein</keyword>
<comment type="similarity">
    <text evidence="2 8">Belongs to the KRR1 family.</text>
</comment>
<sequence length="341" mass="39078">MNSPERRSRPSCTSRRGSTHKKRRVHTKSYVRMADFTEFSSNFWFILSVKKGTYHMSKYVVPELKEEDVPGGCCVAETTFATLFPGYLESYISSVWPAVEAVLAQQKLVGTLDLVEGSMTVATTRKTWDPYAIVKARDFIKLLSRNVPIAQAQKIFQSDIMCDIILISINSKSTRRFVKRRDRLIGPHGQTLKAIEILTGCYVLVQGKTVAVMGPHKGCLQVRKLVEDCMKNIHPVYGLKQLLIKRELSKREDLKHEDWSRFIPTYKKSTPNKEKLKVINKVKKERLAASKKKAETKEKSIFPPAPPKRKEDIAMESGQAFLEQGTHRTRKRSREDYNLDK</sequence>
<feature type="region of interest" description="Disordered" evidence="9">
    <location>
        <begin position="1"/>
        <end position="22"/>
    </location>
</feature>
<dbReference type="EMBL" id="CYKH01000420">
    <property type="protein sequence ID" value="CUF83417.1"/>
    <property type="molecule type" value="Genomic_DNA"/>
</dbReference>
<keyword evidence="5 8" id="KW-0694">RNA-binding</keyword>
<accession>A0A0S4ITS6</accession>
<evidence type="ECO:0000313" key="12">
    <source>
        <dbReference type="Proteomes" id="UP000051952"/>
    </source>
</evidence>
<protein>
    <recommendedName>
        <fullName evidence="8">KRR1 small subunit processome component</fullName>
    </recommendedName>
    <alternativeName>
        <fullName evidence="8">KRR-R motif-containing protein 1</fullName>
    </alternativeName>
</protein>
<keyword evidence="3 8" id="KW-0690">Ribosome biogenesis</keyword>
<keyword evidence="4 8" id="KW-0698">rRNA processing</keyword>
<dbReference type="CDD" id="cd22394">
    <property type="entry name" value="KH-I_KRR1_rpt2"/>
    <property type="match status" value="1"/>
</dbReference>
<evidence type="ECO:0000259" key="10">
    <source>
        <dbReference type="SMART" id="SM00322"/>
    </source>
</evidence>
<dbReference type="Gene3D" id="3.30.1370.10">
    <property type="entry name" value="K Homology domain, type 1"/>
    <property type="match status" value="2"/>
</dbReference>
<evidence type="ECO:0000256" key="1">
    <source>
        <dbReference type="ARBA" id="ARBA00004604"/>
    </source>
</evidence>
<evidence type="ECO:0000256" key="5">
    <source>
        <dbReference type="ARBA" id="ARBA00022884"/>
    </source>
</evidence>